<dbReference type="Proteomes" id="UP001295423">
    <property type="component" value="Unassembled WGS sequence"/>
</dbReference>
<dbReference type="InterPro" id="IPR050205">
    <property type="entry name" value="CDPK_Ser/Thr_kinases"/>
</dbReference>
<keyword evidence="6 8" id="KW-0067">ATP-binding</keyword>
<name>A0AAD2G909_9STRA</name>
<dbReference type="InterPro" id="IPR011009">
    <property type="entry name" value="Kinase-like_dom_sf"/>
</dbReference>
<dbReference type="PROSITE" id="PS50011">
    <property type="entry name" value="PROTEIN_KINASE_DOM"/>
    <property type="match status" value="1"/>
</dbReference>
<feature type="region of interest" description="Disordered" evidence="9">
    <location>
        <begin position="875"/>
        <end position="899"/>
    </location>
</feature>
<dbReference type="GO" id="GO:0005524">
    <property type="term" value="F:ATP binding"/>
    <property type="evidence" value="ECO:0007669"/>
    <property type="project" value="UniProtKB-UniRule"/>
</dbReference>
<feature type="compositionally biased region" description="Basic and acidic residues" evidence="9">
    <location>
        <begin position="609"/>
        <end position="628"/>
    </location>
</feature>
<dbReference type="Pfam" id="PF00069">
    <property type="entry name" value="Pkinase"/>
    <property type="match status" value="1"/>
</dbReference>
<evidence type="ECO:0000259" key="11">
    <source>
        <dbReference type="PROSITE" id="PS50222"/>
    </source>
</evidence>
<feature type="domain" description="EF-hand" evidence="11">
    <location>
        <begin position="460"/>
        <end position="495"/>
    </location>
</feature>
<evidence type="ECO:0000256" key="9">
    <source>
        <dbReference type="SAM" id="MobiDB-lite"/>
    </source>
</evidence>
<dbReference type="InterPro" id="IPR011992">
    <property type="entry name" value="EF-hand-dom_pair"/>
</dbReference>
<keyword evidence="13" id="KW-1185">Reference proteome</keyword>
<dbReference type="SUPFAM" id="SSF56112">
    <property type="entry name" value="Protein kinase-like (PK-like)"/>
    <property type="match status" value="1"/>
</dbReference>
<feature type="domain" description="Protein kinase" evidence="10">
    <location>
        <begin position="149"/>
        <end position="413"/>
    </location>
</feature>
<dbReference type="SMART" id="SM00054">
    <property type="entry name" value="EFh"/>
    <property type="match status" value="2"/>
</dbReference>
<keyword evidence="5" id="KW-0418">Kinase</keyword>
<proteinExistence type="inferred from homology"/>
<dbReference type="EMBL" id="CAKOGP040002287">
    <property type="protein sequence ID" value="CAJ1966436.1"/>
    <property type="molecule type" value="Genomic_DNA"/>
</dbReference>
<dbReference type="GO" id="GO:0004674">
    <property type="term" value="F:protein serine/threonine kinase activity"/>
    <property type="evidence" value="ECO:0007669"/>
    <property type="project" value="UniProtKB-KW"/>
</dbReference>
<dbReference type="PROSITE" id="PS50222">
    <property type="entry name" value="EF_HAND_2"/>
    <property type="match status" value="2"/>
</dbReference>
<dbReference type="SMART" id="SM00220">
    <property type="entry name" value="S_TKc"/>
    <property type="match status" value="1"/>
</dbReference>
<evidence type="ECO:0000256" key="7">
    <source>
        <dbReference type="ARBA" id="ARBA00024334"/>
    </source>
</evidence>
<feature type="binding site" evidence="8">
    <location>
        <position position="178"/>
    </location>
    <ligand>
        <name>ATP</name>
        <dbReference type="ChEBI" id="CHEBI:30616"/>
    </ligand>
</feature>
<evidence type="ECO:0000259" key="10">
    <source>
        <dbReference type="PROSITE" id="PS50011"/>
    </source>
</evidence>
<keyword evidence="4 8" id="KW-0547">Nucleotide-binding</keyword>
<evidence type="ECO:0000256" key="3">
    <source>
        <dbReference type="ARBA" id="ARBA00022679"/>
    </source>
</evidence>
<comment type="cofactor">
    <cofactor evidence="1">
        <name>Mg(2+)</name>
        <dbReference type="ChEBI" id="CHEBI:18420"/>
    </cofactor>
</comment>
<dbReference type="PROSITE" id="PS00108">
    <property type="entry name" value="PROTEIN_KINASE_ST"/>
    <property type="match status" value="1"/>
</dbReference>
<feature type="compositionally biased region" description="Basic residues" evidence="9">
    <location>
        <begin position="880"/>
        <end position="890"/>
    </location>
</feature>
<dbReference type="FunFam" id="1.10.238.10:FF:000788">
    <property type="entry name" value="Predicted protein"/>
    <property type="match status" value="1"/>
</dbReference>
<feature type="compositionally biased region" description="Polar residues" evidence="9">
    <location>
        <begin position="1"/>
        <end position="19"/>
    </location>
</feature>
<evidence type="ECO:0000256" key="4">
    <source>
        <dbReference type="ARBA" id="ARBA00022741"/>
    </source>
</evidence>
<dbReference type="CDD" id="cd05117">
    <property type="entry name" value="STKc_CAMK"/>
    <property type="match status" value="1"/>
</dbReference>
<dbReference type="InterPro" id="IPR008271">
    <property type="entry name" value="Ser/Thr_kinase_AS"/>
</dbReference>
<evidence type="ECO:0000256" key="1">
    <source>
        <dbReference type="ARBA" id="ARBA00001946"/>
    </source>
</evidence>
<comment type="similarity">
    <text evidence="7">Belongs to the protein kinase superfamily. Ser/Thr protein kinase family. CDPK subfamily.</text>
</comment>
<accession>A0AAD2G909</accession>
<keyword evidence="3" id="KW-0808">Transferase</keyword>
<reference evidence="12" key="1">
    <citation type="submission" date="2023-08" db="EMBL/GenBank/DDBJ databases">
        <authorList>
            <person name="Audoor S."/>
            <person name="Bilcke G."/>
        </authorList>
    </citation>
    <scope>NUCLEOTIDE SEQUENCE</scope>
</reference>
<feature type="domain" description="EF-hand" evidence="11">
    <location>
        <begin position="537"/>
        <end position="572"/>
    </location>
</feature>
<comment type="caution">
    <text evidence="12">The sequence shown here is derived from an EMBL/GenBank/DDBJ whole genome shotgun (WGS) entry which is preliminary data.</text>
</comment>
<evidence type="ECO:0000256" key="5">
    <source>
        <dbReference type="ARBA" id="ARBA00022777"/>
    </source>
</evidence>
<dbReference type="PROSITE" id="PS00107">
    <property type="entry name" value="PROTEIN_KINASE_ATP"/>
    <property type="match status" value="1"/>
</dbReference>
<dbReference type="InterPro" id="IPR000719">
    <property type="entry name" value="Prot_kinase_dom"/>
</dbReference>
<dbReference type="Gene3D" id="1.10.510.10">
    <property type="entry name" value="Transferase(Phosphotransferase) domain 1"/>
    <property type="match status" value="1"/>
</dbReference>
<keyword evidence="2" id="KW-0723">Serine/threonine-protein kinase</keyword>
<evidence type="ECO:0000256" key="2">
    <source>
        <dbReference type="ARBA" id="ARBA00022527"/>
    </source>
</evidence>
<evidence type="ECO:0000313" key="12">
    <source>
        <dbReference type="EMBL" id="CAJ1966436.1"/>
    </source>
</evidence>
<dbReference type="PANTHER" id="PTHR24349">
    <property type="entry name" value="SERINE/THREONINE-PROTEIN KINASE"/>
    <property type="match status" value="1"/>
</dbReference>
<dbReference type="InterPro" id="IPR002048">
    <property type="entry name" value="EF_hand_dom"/>
</dbReference>
<evidence type="ECO:0008006" key="14">
    <source>
        <dbReference type="Google" id="ProtNLM"/>
    </source>
</evidence>
<evidence type="ECO:0000256" key="6">
    <source>
        <dbReference type="ARBA" id="ARBA00022840"/>
    </source>
</evidence>
<dbReference type="AlphaFoldDB" id="A0AAD2G909"/>
<sequence length="977" mass="108808">MGSCQSSNVAATAKSSSLIRPTVAASEPSALNAKKQVTEAQKHSNMESKASTDADLSRHSIDDESIKSFTSNRSAQKLGYSSGGSTPDDSSVGSAASAKRNPKTLGHSSSIIGLDSMIENRREDGDIRTNVVHMEVPFGKPIEEVYDGVHTGPVLGSGISGMVRLVTHKKTGHKYAVKCLDLGLVDTEEGLAQLREEIFIMCQLDHPNIVRLEEVYESHTEIYLVQELCVGGELFDRLDEQPDYHYTEAECARLVKQMLCAVRYLHSKGIIHRDLKLENFLFSSNAKDSELKMIDFGLSKHFRYGEMQHEAVGTPYTVAPEVIRGSYDERCDIWAIGVISFLLLSGEPPFGGCGGPEPLMTVRSNILRGNFDFQPADVWGLVSQKARQFISALLVIDPKARPTAREAQKHAWLREWASRNRTDDDNVLNPNVVKALVNFKEFSDMRKLLCEVLSFTLLPDQIKDLRKEFEKMDTDGSGEISLAALKQVLVTNASEGSLGALTEEEVEDVFNAMRVKKTETRIHWHEFIAAGLSQCQVDDRNLRLAFDRLDSDHKGYVTLDDIMNLVGNDSHVSEENMRKMWGDSVRAINSSEAQISYDEFLLLMKGQTRESIEGEESGPKERLSDPMRESGNNDPNIIFPKSNDASLHDDIAATHSSTLPFVTPLFPQPDAIMKDSFGPLSMDTESIHEPLDPVDRSVERGIIKVPSSNISNPSRQSTVVHGIQENPGDLPTIPLPKPGHYVRKRSRSFDDNEMKNSKYNKDVQLLSVNARRAVALPEVNSDFNDETRSALQVNRQLYRAHRQMRLAVTEASKRFEEQQTRHAKNVLLAQEAEKEAGPTRIAGLVMRRVENKTISSEAVKKLLEENRREQQSLMEVASKRGGRGRRTRKKTISDMSGMMGSLSQDDLKKILPEASAANALSSLPELDSQEQLNDLVRGATVPGEFKKVRDPFGVHGKYGIVGEQNAFVENEGEVYWL</sequence>
<feature type="region of interest" description="Disordered" evidence="9">
    <location>
        <begin position="609"/>
        <end position="636"/>
    </location>
</feature>
<dbReference type="Gene3D" id="3.30.200.20">
    <property type="entry name" value="Phosphorylase Kinase, domain 1"/>
    <property type="match status" value="1"/>
</dbReference>
<evidence type="ECO:0000256" key="8">
    <source>
        <dbReference type="PROSITE-ProRule" id="PRU10141"/>
    </source>
</evidence>
<dbReference type="GO" id="GO:0005509">
    <property type="term" value="F:calcium ion binding"/>
    <property type="evidence" value="ECO:0007669"/>
    <property type="project" value="InterPro"/>
</dbReference>
<feature type="compositionally biased region" description="Polar residues" evidence="9">
    <location>
        <begin position="83"/>
        <end position="94"/>
    </location>
</feature>
<dbReference type="Gene3D" id="1.10.238.10">
    <property type="entry name" value="EF-hand"/>
    <property type="match status" value="2"/>
</dbReference>
<evidence type="ECO:0000313" key="13">
    <source>
        <dbReference type="Proteomes" id="UP001295423"/>
    </source>
</evidence>
<organism evidence="12 13">
    <name type="scientific">Cylindrotheca closterium</name>
    <dbReference type="NCBI Taxonomy" id="2856"/>
    <lineage>
        <taxon>Eukaryota</taxon>
        <taxon>Sar</taxon>
        <taxon>Stramenopiles</taxon>
        <taxon>Ochrophyta</taxon>
        <taxon>Bacillariophyta</taxon>
        <taxon>Bacillariophyceae</taxon>
        <taxon>Bacillariophycidae</taxon>
        <taxon>Bacillariales</taxon>
        <taxon>Bacillariaceae</taxon>
        <taxon>Cylindrotheca</taxon>
    </lineage>
</organism>
<protein>
    <recommendedName>
        <fullName evidence="14">Calmodulin</fullName>
    </recommendedName>
</protein>
<gene>
    <name evidence="12" type="ORF">CYCCA115_LOCUS22019</name>
</gene>
<feature type="compositionally biased region" description="Basic and acidic residues" evidence="9">
    <location>
        <begin position="36"/>
        <end position="66"/>
    </location>
</feature>
<dbReference type="FunFam" id="1.10.510.10:FF:000571">
    <property type="entry name" value="Maternal embryonic leucine zipper kinase"/>
    <property type="match status" value="1"/>
</dbReference>
<dbReference type="SUPFAM" id="SSF47473">
    <property type="entry name" value="EF-hand"/>
    <property type="match status" value="1"/>
</dbReference>
<dbReference type="InterPro" id="IPR017441">
    <property type="entry name" value="Protein_kinase_ATP_BS"/>
</dbReference>
<feature type="region of interest" description="Disordered" evidence="9">
    <location>
        <begin position="1"/>
        <end position="109"/>
    </location>
</feature>